<proteinExistence type="predicted"/>
<reference evidence="3" key="1">
    <citation type="submission" date="2021-02" db="EMBL/GenBank/DDBJ databases">
        <authorList>
            <person name="Nowell W R."/>
        </authorList>
    </citation>
    <scope>NUCLEOTIDE SEQUENCE</scope>
</reference>
<comment type="caution">
    <text evidence="3">The sequence shown here is derived from an EMBL/GenBank/DDBJ whole genome shotgun (WGS) entry which is preliminary data.</text>
</comment>
<dbReference type="EMBL" id="CAJOBQ010004108">
    <property type="protein sequence ID" value="CAF4627248.1"/>
    <property type="molecule type" value="Genomic_DNA"/>
</dbReference>
<dbReference type="Proteomes" id="UP000663869">
    <property type="component" value="Unassembled WGS sequence"/>
</dbReference>
<evidence type="ECO:0000313" key="3">
    <source>
        <dbReference type="EMBL" id="CAF4627248.1"/>
    </source>
</evidence>
<gene>
    <name evidence="2" type="ORF">FME351_LOCUS11562</name>
    <name evidence="3" type="ORF">TSG867_LOCUS29384</name>
</gene>
<feature type="compositionally biased region" description="Basic and acidic residues" evidence="1">
    <location>
        <begin position="100"/>
        <end position="126"/>
    </location>
</feature>
<dbReference type="Proteomes" id="UP000663862">
    <property type="component" value="Unassembled WGS sequence"/>
</dbReference>
<protein>
    <submittedName>
        <fullName evidence="3">Uncharacterized protein</fullName>
    </submittedName>
</protein>
<feature type="region of interest" description="Disordered" evidence="1">
    <location>
        <begin position="100"/>
        <end position="146"/>
    </location>
</feature>
<dbReference type="AlphaFoldDB" id="A0A821DVB6"/>
<evidence type="ECO:0000313" key="2">
    <source>
        <dbReference type="EMBL" id="CAF3428075.1"/>
    </source>
</evidence>
<sequence>MASPPTQTITQVTDRCRAIVLKLKSPTTDSRQTESAQMVAGVQRRVDAIFDQLLNRYVYHEQERINQDLLARLKKSKDPDAFLEVFLIELYQEAIREEKESLKGQISEQERREMDNLSRKASDAKQKMGKNVMQADSANPHKESSV</sequence>
<accession>A0A821DVB6</accession>
<organism evidence="3 4">
    <name type="scientific">Rotaria socialis</name>
    <dbReference type="NCBI Taxonomy" id="392032"/>
    <lineage>
        <taxon>Eukaryota</taxon>
        <taxon>Metazoa</taxon>
        <taxon>Spiralia</taxon>
        <taxon>Gnathifera</taxon>
        <taxon>Rotifera</taxon>
        <taxon>Eurotatoria</taxon>
        <taxon>Bdelloidea</taxon>
        <taxon>Philodinida</taxon>
        <taxon>Philodinidae</taxon>
        <taxon>Rotaria</taxon>
    </lineage>
</organism>
<evidence type="ECO:0000256" key="1">
    <source>
        <dbReference type="SAM" id="MobiDB-lite"/>
    </source>
</evidence>
<dbReference type="EMBL" id="CAJNYU010001331">
    <property type="protein sequence ID" value="CAF3428075.1"/>
    <property type="molecule type" value="Genomic_DNA"/>
</dbReference>
<name>A0A821DVB6_9BILA</name>
<evidence type="ECO:0000313" key="4">
    <source>
        <dbReference type="Proteomes" id="UP000663862"/>
    </source>
</evidence>